<dbReference type="PANTHER" id="PTHR23180">
    <property type="entry name" value="CENTAURIN/ARF"/>
    <property type="match status" value="1"/>
</dbReference>
<sequence length="105" mass="12337">MSKFINSFRELASYKELLRSQVEHVLVDRLTHFMDVDLQDAMESRKRLDKAVHTYDQSRDKYVSLKKNARGDIVEELEENLQNSKSVYDRSRFNLGFRGMSCSGK</sequence>
<dbReference type="Gene3D" id="1.20.1270.60">
    <property type="entry name" value="Arfaptin homology (AH) domain/BAR domain"/>
    <property type="match status" value="1"/>
</dbReference>
<protein>
    <recommendedName>
        <fullName evidence="3">BAR domain-containing protein</fullName>
    </recommendedName>
</protein>
<dbReference type="Proteomes" id="UP001154282">
    <property type="component" value="Unassembled WGS sequence"/>
</dbReference>
<gene>
    <name evidence="4" type="ORF">LITE_LOCUS23211</name>
</gene>
<dbReference type="GO" id="GO:0005737">
    <property type="term" value="C:cytoplasm"/>
    <property type="evidence" value="ECO:0007669"/>
    <property type="project" value="InterPro"/>
</dbReference>
<dbReference type="InterPro" id="IPR004148">
    <property type="entry name" value="BAR_dom"/>
</dbReference>
<proteinExistence type="predicted"/>
<comment type="caution">
    <text evidence="4">The sequence shown here is derived from an EMBL/GenBank/DDBJ whole genome shotgun (WGS) entry which is preliminary data.</text>
</comment>
<dbReference type="GO" id="GO:0046872">
    <property type="term" value="F:metal ion binding"/>
    <property type="evidence" value="ECO:0007669"/>
    <property type="project" value="UniProtKB-KW"/>
</dbReference>
<keyword evidence="1" id="KW-0479">Metal-binding</keyword>
<dbReference type="AlphaFoldDB" id="A0AAV0LDN7"/>
<dbReference type="Pfam" id="PF16746">
    <property type="entry name" value="BAR_3"/>
    <property type="match status" value="1"/>
</dbReference>
<evidence type="ECO:0000313" key="4">
    <source>
        <dbReference type="EMBL" id="CAI0431914.1"/>
    </source>
</evidence>
<dbReference type="PANTHER" id="PTHR23180:SF244">
    <property type="entry name" value="ADP-RIBOSYLATION FACTOR GTPASE-ACTIVATING PROTEIN AGD2"/>
    <property type="match status" value="1"/>
</dbReference>
<dbReference type="InterPro" id="IPR027267">
    <property type="entry name" value="AH/BAR_dom_sf"/>
</dbReference>
<dbReference type="SUPFAM" id="SSF103657">
    <property type="entry name" value="BAR/IMD domain-like"/>
    <property type="match status" value="1"/>
</dbReference>
<keyword evidence="5" id="KW-1185">Reference proteome</keyword>
<evidence type="ECO:0000259" key="3">
    <source>
        <dbReference type="Pfam" id="PF16746"/>
    </source>
</evidence>
<reference evidence="4" key="1">
    <citation type="submission" date="2022-08" db="EMBL/GenBank/DDBJ databases">
        <authorList>
            <person name="Gutierrez-Valencia J."/>
        </authorList>
    </citation>
    <scope>NUCLEOTIDE SEQUENCE</scope>
</reference>
<feature type="domain" description="BAR" evidence="3">
    <location>
        <begin position="1"/>
        <end position="89"/>
    </location>
</feature>
<evidence type="ECO:0000313" key="5">
    <source>
        <dbReference type="Proteomes" id="UP001154282"/>
    </source>
</evidence>
<dbReference type="GO" id="GO:0005096">
    <property type="term" value="F:GTPase activator activity"/>
    <property type="evidence" value="ECO:0007669"/>
    <property type="project" value="InterPro"/>
</dbReference>
<evidence type="ECO:0000256" key="1">
    <source>
        <dbReference type="ARBA" id="ARBA00022723"/>
    </source>
</evidence>
<dbReference type="InterPro" id="IPR045258">
    <property type="entry name" value="ACAP1/2/3-like"/>
</dbReference>
<keyword evidence="2" id="KW-0862">Zinc</keyword>
<evidence type="ECO:0000256" key="2">
    <source>
        <dbReference type="ARBA" id="ARBA00022833"/>
    </source>
</evidence>
<accession>A0AAV0LDN7</accession>
<organism evidence="4 5">
    <name type="scientific">Linum tenue</name>
    <dbReference type="NCBI Taxonomy" id="586396"/>
    <lineage>
        <taxon>Eukaryota</taxon>
        <taxon>Viridiplantae</taxon>
        <taxon>Streptophyta</taxon>
        <taxon>Embryophyta</taxon>
        <taxon>Tracheophyta</taxon>
        <taxon>Spermatophyta</taxon>
        <taxon>Magnoliopsida</taxon>
        <taxon>eudicotyledons</taxon>
        <taxon>Gunneridae</taxon>
        <taxon>Pentapetalae</taxon>
        <taxon>rosids</taxon>
        <taxon>fabids</taxon>
        <taxon>Malpighiales</taxon>
        <taxon>Linaceae</taxon>
        <taxon>Linum</taxon>
    </lineage>
</organism>
<name>A0AAV0LDN7_9ROSI</name>
<dbReference type="EMBL" id="CAMGYJ010000006">
    <property type="protein sequence ID" value="CAI0431914.1"/>
    <property type="molecule type" value="Genomic_DNA"/>
</dbReference>